<evidence type="ECO:0000256" key="1">
    <source>
        <dbReference type="ARBA" id="ARBA00006436"/>
    </source>
</evidence>
<dbReference type="EMBL" id="NNAK01000001">
    <property type="protein sequence ID" value="OZP05047.1"/>
    <property type="molecule type" value="Genomic_DNA"/>
</dbReference>
<dbReference type="Proteomes" id="UP000050556">
    <property type="component" value="Unassembled WGS sequence"/>
</dbReference>
<dbReference type="EMBL" id="QKWZ01000354">
    <property type="protein sequence ID" value="PZT65890.1"/>
    <property type="molecule type" value="Genomic_DNA"/>
</dbReference>
<sequence length="249" mass="27816">MATYRHDPDLEFLRHCHRDDLDLLVSVLICDPKDGLARITETLTYDPQYKKHKPNHPRYWDAIAAEVQTFGANSFATLLRWGKGVLYREILTDACDKMKVNYNNKSSVETIEMNLLMKILEKSLEKMTPDQLKTVAEELQTGYSNPTPELLTMAIQAGIKTSGFAAYQMALVVTNGVAKALLGRGLTVAGNAMLTRTMGAFAGPVGWVLSSLWLLIDLAGPAYRVTLPSCIFIAYMRQKHLYSPENTDV</sequence>
<dbReference type="AlphaFoldDB" id="A0A0P7MDD0"/>
<evidence type="ECO:0000313" key="12">
    <source>
        <dbReference type="Proteomes" id="UP000264870"/>
    </source>
</evidence>
<feature type="domain" description="DUF3944" evidence="3">
    <location>
        <begin position="4"/>
        <end position="38"/>
    </location>
</feature>
<name>A0A0P7MDD0_ECOLX</name>
<dbReference type="EMBL" id="LDYI01000078">
    <property type="protein sequence ID" value="KPO13131.1"/>
    <property type="molecule type" value="Genomic_DNA"/>
</dbReference>
<dbReference type="Proteomes" id="UP000462271">
    <property type="component" value="Unassembled WGS sequence"/>
</dbReference>
<dbReference type="EMBL" id="WTML01000062">
    <property type="protein sequence ID" value="MWK98757.1"/>
    <property type="molecule type" value="Genomic_DNA"/>
</dbReference>
<reference evidence="9 11" key="3">
    <citation type="submission" date="2018-06" db="EMBL/GenBank/DDBJ databases">
        <title>Draft genome sequence of mcr-1-harboring Escherichia coli isolated from wound infection of a hospitalized patient, in Bolivia.</title>
        <authorList>
            <person name="Munoz M.E."/>
            <person name="Moura Q."/>
            <person name="Ventura P.R.M."/>
            <person name="Bustos L.R."/>
            <person name="Ovando B.G."/>
            <person name="Terrazas D.I.V."/>
            <person name="Yarhui N.B."/>
            <person name="Cerdeira L."/>
            <person name="Lincopan N."/>
        </authorList>
    </citation>
    <scope>NUCLEOTIDE SEQUENCE [LARGE SCALE GENOMIC DNA]</scope>
    <source>
        <strain evidence="9 11">EcMLT</strain>
    </source>
</reference>
<dbReference type="PATRIC" id="fig|562.7813.peg.1104"/>
<protein>
    <submittedName>
        <fullName evidence="7">DUF3944 domain-containing protein</fullName>
    </submittedName>
    <submittedName>
        <fullName evidence="5">Oxidoreductase</fullName>
    </submittedName>
</protein>
<feature type="domain" description="Ubiquinol-cytochrome c chaperone" evidence="2">
    <location>
        <begin position="58"/>
        <end position="227"/>
    </location>
</feature>
<dbReference type="Pfam" id="PF13099">
    <property type="entry name" value="DUF3944"/>
    <property type="match status" value="1"/>
</dbReference>
<evidence type="ECO:0000313" key="11">
    <source>
        <dbReference type="Proteomes" id="UP000249482"/>
    </source>
</evidence>
<reference evidence="5 10" key="1">
    <citation type="journal article" date="2015" name="Front. Microbiol.">
        <title>Genetic determinants of heat resistance in Escherichia coli.</title>
        <authorList>
            <person name="Mercer R.G."/>
            <person name="Zheng J."/>
            <person name="Garcia-Hernandez R."/>
            <person name="Ruan L."/>
            <person name="Ganzle M.G."/>
            <person name="McMullen L.M."/>
        </authorList>
    </citation>
    <scope>NUCLEOTIDE SEQUENCE [LARGE SCALE GENOMIC DNA]</scope>
    <source>
        <strain evidence="5 10">AW1.3</strain>
    </source>
</reference>
<evidence type="ECO:0000313" key="6">
    <source>
        <dbReference type="EMBL" id="KPO17170.1"/>
    </source>
</evidence>
<dbReference type="InterPro" id="IPR021150">
    <property type="entry name" value="Ubiq_cyt_c_chap"/>
</dbReference>
<reference evidence="8 12" key="2">
    <citation type="submission" date="2017-07" db="EMBL/GenBank/DDBJ databases">
        <authorList>
            <person name="Zhi S."/>
            <person name="Banting G."/>
            <person name="Neumann N."/>
        </authorList>
    </citation>
    <scope>NUCLEOTIDE SEQUENCE [LARGE SCALE GENOMIC DNA]</scope>
    <source>
        <strain evidence="8 12">WW41</strain>
    </source>
</reference>
<reference evidence="7 13" key="4">
    <citation type="submission" date="2019-12" db="EMBL/GenBank/DDBJ databases">
        <title>Enteriobacteria Tanzani isolates_10432.</title>
        <authorList>
            <person name="Subbiah M."/>
            <person name="Call D."/>
        </authorList>
    </citation>
    <scope>NUCLEOTIDE SEQUENCE [LARGE SCALE GENOMIC DNA]</scope>
    <source>
        <strain evidence="7 13">10432wG8</strain>
    </source>
</reference>
<proteinExistence type="inferred from homology"/>
<evidence type="ECO:0000313" key="9">
    <source>
        <dbReference type="EMBL" id="PZT65890.1"/>
    </source>
</evidence>
<evidence type="ECO:0000259" key="3">
    <source>
        <dbReference type="Pfam" id="PF13099"/>
    </source>
</evidence>
<dbReference type="Proteomes" id="UP000249482">
    <property type="component" value="Unassembled WGS sequence"/>
</dbReference>
<dbReference type="InterPro" id="IPR025217">
    <property type="entry name" value="DUF3944"/>
</dbReference>
<evidence type="ECO:0000313" key="13">
    <source>
        <dbReference type="Proteomes" id="UP000462271"/>
    </source>
</evidence>
<evidence type="ECO:0000313" key="7">
    <source>
        <dbReference type="EMBL" id="MWK98757.1"/>
    </source>
</evidence>
<evidence type="ECO:0000313" key="5">
    <source>
        <dbReference type="EMBL" id="KPO13131.1"/>
    </source>
</evidence>
<dbReference type="EMBL" id="LDYI01000035">
    <property type="protein sequence ID" value="KPO17170.1"/>
    <property type="molecule type" value="Genomic_DNA"/>
</dbReference>
<evidence type="ECO:0000313" key="10">
    <source>
        <dbReference type="Proteomes" id="UP000050556"/>
    </source>
</evidence>
<dbReference type="Pfam" id="PF03981">
    <property type="entry name" value="Ubiq_cyt_C_chap"/>
    <property type="match status" value="1"/>
</dbReference>
<dbReference type="Proteomes" id="UP000264870">
    <property type="component" value="Unassembled WGS sequence"/>
</dbReference>
<comment type="caution">
    <text evidence="5">The sequence shown here is derived from an EMBL/GenBank/DDBJ whole genome shotgun (WGS) entry which is preliminary data.</text>
</comment>
<organism evidence="5 10">
    <name type="scientific">Escherichia coli</name>
    <dbReference type="NCBI Taxonomy" id="562"/>
    <lineage>
        <taxon>Bacteria</taxon>
        <taxon>Pseudomonadati</taxon>
        <taxon>Pseudomonadota</taxon>
        <taxon>Gammaproteobacteria</taxon>
        <taxon>Enterobacterales</taxon>
        <taxon>Enterobacteriaceae</taxon>
        <taxon>Escherichia</taxon>
    </lineage>
</organism>
<dbReference type="RefSeq" id="WP_000257250.1">
    <property type="nucleotide sequence ID" value="NZ_AP019675.1"/>
</dbReference>
<evidence type="ECO:0000313" key="4">
    <source>
        <dbReference type="EMBL" id="KPO11236.1"/>
    </source>
</evidence>
<gene>
    <name evidence="6" type="ORF">ACU57_03845</name>
    <name evidence="5" type="ORF">ACU57_10120</name>
    <name evidence="4" type="ORF">ACU57_13585</name>
    <name evidence="8" type="ORF">CG702_00295</name>
    <name evidence="9" type="ORF">DNQ45_13780</name>
    <name evidence="7" type="ORF">GQM21_16445</name>
</gene>
<evidence type="ECO:0000259" key="2">
    <source>
        <dbReference type="Pfam" id="PF03981"/>
    </source>
</evidence>
<comment type="similarity">
    <text evidence="1">Belongs to the UPF0174 family.</text>
</comment>
<accession>A0A0P7MDD0</accession>
<evidence type="ECO:0000313" key="8">
    <source>
        <dbReference type="EMBL" id="OZP05047.1"/>
    </source>
</evidence>
<dbReference type="EMBL" id="LDYI01000097">
    <property type="protein sequence ID" value="KPO11236.1"/>
    <property type="molecule type" value="Genomic_DNA"/>
</dbReference>